<proteinExistence type="predicted"/>
<organism evidence="1 2">
    <name type="scientific">Actinoplanes palleronii</name>
    <dbReference type="NCBI Taxonomy" id="113570"/>
    <lineage>
        <taxon>Bacteria</taxon>
        <taxon>Bacillati</taxon>
        <taxon>Actinomycetota</taxon>
        <taxon>Actinomycetes</taxon>
        <taxon>Micromonosporales</taxon>
        <taxon>Micromonosporaceae</taxon>
        <taxon>Actinoplanes</taxon>
    </lineage>
</organism>
<protein>
    <submittedName>
        <fullName evidence="1">Uncharacterized protein</fullName>
    </submittedName>
</protein>
<sequence length="68" mass="7206">MNGFKHVEAGDVATRTVSRWTASTLRDHVGQGPLWACTGMRWASLSNCNDTTATPVGADPAPAQLPKP</sequence>
<accession>A0ABQ4B2A1</accession>
<evidence type="ECO:0000313" key="1">
    <source>
        <dbReference type="EMBL" id="GIE64692.1"/>
    </source>
</evidence>
<dbReference type="Proteomes" id="UP000624709">
    <property type="component" value="Unassembled WGS sequence"/>
</dbReference>
<comment type="caution">
    <text evidence="1">The sequence shown here is derived from an EMBL/GenBank/DDBJ whole genome shotgun (WGS) entry which is preliminary data.</text>
</comment>
<reference evidence="1 2" key="1">
    <citation type="submission" date="2021-01" db="EMBL/GenBank/DDBJ databases">
        <title>Whole genome shotgun sequence of Actinoplanes palleronii NBRC 14916.</title>
        <authorList>
            <person name="Komaki H."/>
            <person name="Tamura T."/>
        </authorList>
    </citation>
    <scope>NUCLEOTIDE SEQUENCE [LARGE SCALE GENOMIC DNA]</scope>
    <source>
        <strain evidence="1 2">NBRC 14916</strain>
    </source>
</reference>
<evidence type="ECO:0000313" key="2">
    <source>
        <dbReference type="Proteomes" id="UP000624709"/>
    </source>
</evidence>
<dbReference type="EMBL" id="BOMS01000014">
    <property type="protein sequence ID" value="GIE64692.1"/>
    <property type="molecule type" value="Genomic_DNA"/>
</dbReference>
<gene>
    <name evidence="1" type="ORF">Apa02nite_008000</name>
</gene>
<keyword evidence="2" id="KW-1185">Reference proteome</keyword>
<name>A0ABQ4B2A1_9ACTN</name>